<dbReference type="InterPro" id="IPR010730">
    <property type="entry name" value="HET"/>
</dbReference>
<evidence type="ECO:0000259" key="1">
    <source>
        <dbReference type="Pfam" id="PF06985"/>
    </source>
</evidence>
<dbReference type="Pfam" id="PF06985">
    <property type="entry name" value="HET"/>
    <property type="match status" value="1"/>
</dbReference>
<accession>A0A9P4W670</accession>
<protein>
    <recommendedName>
        <fullName evidence="1">Heterokaryon incompatibility domain-containing protein</fullName>
    </recommendedName>
</protein>
<dbReference type="PANTHER" id="PTHR33112:SF1">
    <property type="entry name" value="HETEROKARYON INCOMPATIBILITY DOMAIN-CONTAINING PROTEIN"/>
    <property type="match status" value="1"/>
</dbReference>
<dbReference type="Proteomes" id="UP000801428">
    <property type="component" value="Unassembled WGS sequence"/>
</dbReference>
<name>A0A9P4W670_CURKU</name>
<sequence length="223" mass="25470">MTFDPSGKDPTYMRTIKEWIDACNKSHADACVPVPVSERPPHEIPTWVIDTIQHCLVPGSSVDRYVALSYVWPDNKGSPDDHLDGKHESLMLTERNLSEFQHPGHLSSNNSLNALPHIIKYAIGFTTHLGERYLWVDRLCVLQNNGLGCDDEVMRMDKIYGGAYLTFVAAAPDNMFSKGSSLEWPYRDRTVRWKTPIATLYLDLKSSKYSTRGWTYQEQILYN</sequence>
<dbReference type="AlphaFoldDB" id="A0A9P4W670"/>
<dbReference type="EMBL" id="SWKU01000044">
    <property type="protein sequence ID" value="KAF2994043.1"/>
    <property type="molecule type" value="Genomic_DNA"/>
</dbReference>
<proteinExistence type="predicted"/>
<comment type="caution">
    <text evidence="2">The sequence shown here is derived from an EMBL/GenBank/DDBJ whole genome shotgun (WGS) entry which is preliminary data.</text>
</comment>
<gene>
    <name evidence="2" type="ORF">E8E13_000773</name>
</gene>
<keyword evidence="3" id="KW-1185">Reference proteome</keyword>
<evidence type="ECO:0000313" key="3">
    <source>
        <dbReference type="Proteomes" id="UP000801428"/>
    </source>
</evidence>
<dbReference type="OrthoDB" id="5428863at2759"/>
<evidence type="ECO:0000313" key="2">
    <source>
        <dbReference type="EMBL" id="KAF2994043.1"/>
    </source>
</evidence>
<organism evidence="2 3">
    <name type="scientific">Curvularia kusanoi</name>
    <name type="common">Cochliobolus kusanoi</name>
    <dbReference type="NCBI Taxonomy" id="90978"/>
    <lineage>
        <taxon>Eukaryota</taxon>
        <taxon>Fungi</taxon>
        <taxon>Dikarya</taxon>
        <taxon>Ascomycota</taxon>
        <taxon>Pezizomycotina</taxon>
        <taxon>Dothideomycetes</taxon>
        <taxon>Pleosporomycetidae</taxon>
        <taxon>Pleosporales</taxon>
        <taxon>Pleosporineae</taxon>
        <taxon>Pleosporaceae</taxon>
        <taxon>Curvularia</taxon>
    </lineage>
</organism>
<reference evidence="2" key="1">
    <citation type="submission" date="2019-04" db="EMBL/GenBank/DDBJ databases">
        <title>Sequencing of skin fungus with MAO and IRED activity.</title>
        <authorList>
            <person name="Marsaioli A.J."/>
            <person name="Bonatto J.M.C."/>
            <person name="Reis Junior O."/>
        </authorList>
    </citation>
    <scope>NUCLEOTIDE SEQUENCE</scope>
    <source>
        <strain evidence="2">30M1</strain>
    </source>
</reference>
<dbReference type="PANTHER" id="PTHR33112">
    <property type="entry name" value="DOMAIN PROTEIN, PUTATIVE-RELATED"/>
    <property type="match status" value="1"/>
</dbReference>
<feature type="domain" description="Heterokaryon incompatibility" evidence="1">
    <location>
        <begin position="65"/>
        <end position="218"/>
    </location>
</feature>